<accession>A0AA88P8G6</accession>
<sequence length="83" mass="9452">MAQPWIFLSSCPLLRFNGWMNFYHLKNPAKIENNSIWVWTDMRIAVSCHLPARVSAEATMEGFCTSAVLKMPRRHRKSSVAGG</sequence>
<reference evidence="1" key="1">
    <citation type="submission" date="2023-08" db="EMBL/GenBank/DDBJ databases">
        <title>Chromosome-level Genome Assembly of mud carp (Cirrhinus molitorella).</title>
        <authorList>
            <person name="Liu H."/>
        </authorList>
    </citation>
    <scope>NUCLEOTIDE SEQUENCE</scope>
    <source>
        <strain evidence="1">Prfri</strain>
        <tissue evidence="1">Muscle</tissue>
    </source>
</reference>
<keyword evidence="2" id="KW-1185">Reference proteome</keyword>
<dbReference type="AlphaFoldDB" id="A0AA88P8G6"/>
<proteinExistence type="predicted"/>
<gene>
    <name evidence="1" type="ORF">Q8A67_020218</name>
</gene>
<comment type="caution">
    <text evidence="1">The sequence shown here is derived from an EMBL/GenBank/DDBJ whole genome shotgun (WGS) entry which is preliminary data.</text>
</comment>
<evidence type="ECO:0000313" key="1">
    <source>
        <dbReference type="EMBL" id="KAK2876122.1"/>
    </source>
</evidence>
<name>A0AA88P8G6_9TELE</name>
<protein>
    <submittedName>
        <fullName evidence="1">Uncharacterized protein</fullName>
    </submittedName>
</protein>
<dbReference type="EMBL" id="JAUYZG010000020">
    <property type="protein sequence ID" value="KAK2876122.1"/>
    <property type="molecule type" value="Genomic_DNA"/>
</dbReference>
<evidence type="ECO:0000313" key="2">
    <source>
        <dbReference type="Proteomes" id="UP001187343"/>
    </source>
</evidence>
<organism evidence="1 2">
    <name type="scientific">Cirrhinus molitorella</name>
    <name type="common">mud carp</name>
    <dbReference type="NCBI Taxonomy" id="172907"/>
    <lineage>
        <taxon>Eukaryota</taxon>
        <taxon>Metazoa</taxon>
        <taxon>Chordata</taxon>
        <taxon>Craniata</taxon>
        <taxon>Vertebrata</taxon>
        <taxon>Euteleostomi</taxon>
        <taxon>Actinopterygii</taxon>
        <taxon>Neopterygii</taxon>
        <taxon>Teleostei</taxon>
        <taxon>Ostariophysi</taxon>
        <taxon>Cypriniformes</taxon>
        <taxon>Cyprinidae</taxon>
        <taxon>Labeoninae</taxon>
        <taxon>Labeonini</taxon>
        <taxon>Cirrhinus</taxon>
    </lineage>
</organism>
<dbReference type="Proteomes" id="UP001187343">
    <property type="component" value="Unassembled WGS sequence"/>
</dbReference>